<dbReference type="AlphaFoldDB" id="A0A177C708"/>
<feature type="active site" description="Proton acceptor" evidence="4">
    <location>
        <position position="96"/>
    </location>
</feature>
<dbReference type="CDD" id="cd08999">
    <property type="entry name" value="GH43_ABN-like"/>
    <property type="match status" value="1"/>
</dbReference>
<keyword evidence="8" id="KW-1185">Reference proteome</keyword>
<dbReference type="RefSeq" id="XP_018033899.1">
    <property type="nucleotide sequence ID" value="XM_018182065.1"/>
</dbReference>
<reference evidence="7 8" key="1">
    <citation type="submission" date="2016-05" db="EMBL/GenBank/DDBJ databases">
        <title>Comparative analysis of secretome profiles of manganese(II)-oxidizing ascomycete fungi.</title>
        <authorList>
            <consortium name="DOE Joint Genome Institute"/>
            <person name="Zeiner C.A."/>
            <person name="Purvine S.O."/>
            <person name="Zink E.M."/>
            <person name="Wu S."/>
            <person name="Pasa-Tolic L."/>
            <person name="Chaput D.L."/>
            <person name="Haridas S."/>
            <person name="Grigoriev I.V."/>
            <person name="Santelli C.M."/>
            <person name="Hansel C.M."/>
        </authorList>
    </citation>
    <scope>NUCLEOTIDE SEQUENCE [LARGE SCALE GENOMIC DNA]</scope>
    <source>
        <strain evidence="7 8">AP3s5-JAC2a</strain>
    </source>
</reference>
<dbReference type="GO" id="GO:0005975">
    <property type="term" value="P:carbohydrate metabolic process"/>
    <property type="evidence" value="ECO:0007669"/>
    <property type="project" value="InterPro"/>
</dbReference>
<evidence type="ECO:0000256" key="3">
    <source>
        <dbReference type="ARBA" id="ARBA00023295"/>
    </source>
</evidence>
<dbReference type="GeneID" id="28765551"/>
<evidence type="ECO:0000256" key="2">
    <source>
        <dbReference type="ARBA" id="ARBA00022801"/>
    </source>
</evidence>
<dbReference type="OrthoDB" id="3879658at2759"/>
<proteinExistence type="inferred from homology"/>
<dbReference type="Gene3D" id="2.115.10.20">
    <property type="entry name" value="Glycosyl hydrolase domain, family 43"/>
    <property type="match status" value="1"/>
</dbReference>
<dbReference type="PANTHER" id="PTHR42812:SF5">
    <property type="entry name" value="ENDO-ARABINASE"/>
    <property type="match status" value="1"/>
</dbReference>
<dbReference type="Proteomes" id="UP000077069">
    <property type="component" value="Unassembled WGS sequence"/>
</dbReference>
<dbReference type="EMBL" id="KV441554">
    <property type="protein sequence ID" value="OAG03534.1"/>
    <property type="molecule type" value="Genomic_DNA"/>
</dbReference>
<dbReference type="GO" id="GO:0004553">
    <property type="term" value="F:hydrolase activity, hydrolyzing O-glycosyl compounds"/>
    <property type="evidence" value="ECO:0007669"/>
    <property type="project" value="InterPro"/>
</dbReference>
<feature type="site" description="Important for catalytic activity, responsible for pKa modulation of the active site Glu and correct orientation of both the proton donor and substrate" evidence="5">
    <location>
        <position position="216"/>
    </location>
</feature>
<evidence type="ECO:0000256" key="4">
    <source>
        <dbReference type="PIRSR" id="PIRSR606710-1"/>
    </source>
</evidence>
<keyword evidence="3 6" id="KW-0326">Glycosidase</keyword>
<dbReference type="PANTHER" id="PTHR42812">
    <property type="entry name" value="BETA-XYLOSIDASE"/>
    <property type="match status" value="1"/>
</dbReference>
<evidence type="ECO:0000256" key="6">
    <source>
        <dbReference type="RuleBase" id="RU361187"/>
    </source>
</evidence>
<sequence>MLPPCDGGASYNPRRVLKYPPTCRLLGVLGLAICGGVPNQYSRKPSIVAMFVSLAAFFTASALASPLASPLAAQPTARDVQCQGISGPFLGSSFPDPSITNEGGTWYSFGTGNGKDFQSAKTTDFKKGWTRFKTSPLLAIREATWAGQMESGSSGLWAPDVMRRTDGKYVMYFAAQDKQKISQHCIGGAIADTIEGPYHPVNDFHQCNRTANGVIDPAWFKDTDNKQYIVYKTEIPANFLEIREVANSGAKEGVQWTSNAVQLLKVNGQGFSDGNNMEAPYLFKRGDVYFLTYSTHITMDGSYDVQYATAKSVWGPYTRVKEPLLKSGTQYGCKLVGPGGASFQRFVGLGKGEEGTRIVFHGLTEEMSINKRVVYTADVKVKGDKLSIPSLRR</sequence>
<dbReference type="InterPro" id="IPR023296">
    <property type="entry name" value="Glyco_hydro_beta-prop_sf"/>
</dbReference>
<gene>
    <name evidence="7" type="ORF">CC84DRAFT_1206889</name>
</gene>
<evidence type="ECO:0000313" key="8">
    <source>
        <dbReference type="Proteomes" id="UP000077069"/>
    </source>
</evidence>
<dbReference type="InterPro" id="IPR051795">
    <property type="entry name" value="Glycosyl_Hydrlase_43"/>
</dbReference>
<accession>A0A177C708</accession>
<dbReference type="InParanoid" id="A0A177C708"/>
<comment type="similarity">
    <text evidence="1 6">Belongs to the glycosyl hydrolase 43 family.</text>
</comment>
<evidence type="ECO:0000313" key="7">
    <source>
        <dbReference type="EMBL" id="OAG03534.1"/>
    </source>
</evidence>
<protein>
    <submittedName>
        <fullName evidence="7">Arabinanase/levansucrase/invertase</fullName>
    </submittedName>
</protein>
<dbReference type="Pfam" id="PF04616">
    <property type="entry name" value="Glyco_hydro_43"/>
    <property type="match status" value="1"/>
</dbReference>
<evidence type="ECO:0000256" key="5">
    <source>
        <dbReference type="PIRSR" id="PIRSR606710-2"/>
    </source>
</evidence>
<dbReference type="InterPro" id="IPR006710">
    <property type="entry name" value="Glyco_hydro_43"/>
</dbReference>
<dbReference type="STRING" id="1460663.A0A177C708"/>
<organism evidence="7 8">
    <name type="scientific">Paraphaeosphaeria sporulosa</name>
    <dbReference type="NCBI Taxonomy" id="1460663"/>
    <lineage>
        <taxon>Eukaryota</taxon>
        <taxon>Fungi</taxon>
        <taxon>Dikarya</taxon>
        <taxon>Ascomycota</taxon>
        <taxon>Pezizomycotina</taxon>
        <taxon>Dothideomycetes</taxon>
        <taxon>Pleosporomycetidae</taxon>
        <taxon>Pleosporales</taxon>
        <taxon>Massarineae</taxon>
        <taxon>Didymosphaeriaceae</taxon>
        <taxon>Paraphaeosphaeria</taxon>
    </lineage>
</organism>
<dbReference type="SUPFAM" id="SSF75005">
    <property type="entry name" value="Arabinanase/levansucrase/invertase"/>
    <property type="match status" value="1"/>
</dbReference>
<name>A0A177C708_9PLEO</name>
<keyword evidence="2 6" id="KW-0378">Hydrolase</keyword>
<evidence type="ECO:0000256" key="1">
    <source>
        <dbReference type="ARBA" id="ARBA00009865"/>
    </source>
</evidence>
<feature type="active site" description="Proton donor" evidence="4">
    <location>
        <position position="278"/>
    </location>
</feature>